<keyword evidence="3" id="KW-1185">Reference proteome</keyword>
<organism evidence="2 3">
    <name type="scientific">Amniculicola lignicola CBS 123094</name>
    <dbReference type="NCBI Taxonomy" id="1392246"/>
    <lineage>
        <taxon>Eukaryota</taxon>
        <taxon>Fungi</taxon>
        <taxon>Dikarya</taxon>
        <taxon>Ascomycota</taxon>
        <taxon>Pezizomycotina</taxon>
        <taxon>Dothideomycetes</taxon>
        <taxon>Pleosporomycetidae</taxon>
        <taxon>Pleosporales</taxon>
        <taxon>Amniculicolaceae</taxon>
        <taxon>Amniculicola</taxon>
    </lineage>
</organism>
<reference evidence="2" key="1">
    <citation type="journal article" date="2020" name="Stud. Mycol.">
        <title>101 Dothideomycetes genomes: a test case for predicting lifestyles and emergence of pathogens.</title>
        <authorList>
            <person name="Haridas S."/>
            <person name="Albert R."/>
            <person name="Binder M."/>
            <person name="Bloem J."/>
            <person name="Labutti K."/>
            <person name="Salamov A."/>
            <person name="Andreopoulos B."/>
            <person name="Baker S."/>
            <person name="Barry K."/>
            <person name="Bills G."/>
            <person name="Bluhm B."/>
            <person name="Cannon C."/>
            <person name="Castanera R."/>
            <person name="Culley D."/>
            <person name="Daum C."/>
            <person name="Ezra D."/>
            <person name="Gonzalez J."/>
            <person name="Henrissat B."/>
            <person name="Kuo A."/>
            <person name="Liang C."/>
            <person name="Lipzen A."/>
            <person name="Lutzoni F."/>
            <person name="Magnuson J."/>
            <person name="Mondo S."/>
            <person name="Nolan M."/>
            <person name="Ohm R."/>
            <person name="Pangilinan J."/>
            <person name="Park H.-J."/>
            <person name="Ramirez L."/>
            <person name="Alfaro M."/>
            <person name="Sun H."/>
            <person name="Tritt A."/>
            <person name="Yoshinaga Y."/>
            <person name="Zwiers L.-H."/>
            <person name="Turgeon B."/>
            <person name="Goodwin S."/>
            <person name="Spatafora J."/>
            <person name="Crous P."/>
            <person name="Grigoriev I."/>
        </authorList>
    </citation>
    <scope>NUCLEOTIDE SEQUENCE</scope>
    <source>
        <strain evidence="2">CBS 123094</strain>
    </source>
</reference>
<evidence type="ECO:0000256" key="1">
    <source>
        <dbReference type="SAM" id="MobiDB-lite"/>
    </source>
</evidence>
<dbReference type="Proteomes" id="UP000799779">
    <property type="component" value="Unassembled WGS sequence"/>
</dbReference>
<name>A0A6A5WPY9_9PLEO</name>
<feature type="region of interest" description="Disordered" evidence="1">
    <location>
        <begin position="1"/>
        <end position="33"/>
    </location>
</feature>
<proteinExistence type="predicted"/>
<dbReference type="EMBL" id="ML977584">
    <property type="protein sequence ID" value="KAF2001145.1"/>
    <property type="molecule type" value="Genomic_DNA"/>
</dbReference>
<evidence type="ECO:0000313" key="3">
    <source>
        <dbReference type="Proteomes" id="UP000799779"/>
    </source>
</evidence>
<dbReference type="AlphaFoldDB" id="A0A6A5WPY9"/>
<evidence type="ECO:0008006" key="4">
    <source>
        <dbReference type="Google" id="ProtNLM"/>
    </source>
</evidence>
<protein>
    <recommendedName>
        <fullName evidence="4">Restriction endonuclease domain-containing protein</fullName>
    </recommendedName>
</protein>
<sequence length="375" mass="42361">MSSSRTPLKENQHITPPLSFVDPPLTPPPTDEKTFTQAPRVIALFKDIEAGKSIQQPPWTVLQLARGEYDEIERRLEQDELLCGYVKDKIRYDYDSNKNQLVVRMPTAVHELFIARVEDTIFSQLKLIREGSSNAAAFALKVQPARSTEIYFPVDNAPPGTRSKHEPDASFWHTDARYPGVIIEVAYSQKRKKLGRLAEDYLLDSNASVRVVVGLDIEYGKKGSQKATLLVWRTQVVNTADGDELRVVQEIIDEPFRDDQGNPTDHPGLQLRLTDFAYEELAHNEIGDEDRELVVSTQQLCEYLNVAETMVGRLESLGEHLIAPGLKKRKRSETPTDQITSGDEATYVRQEKRAAKQMAKDDSDYEDTSVKSSSE</sequence>
<feature type="region of interest" description="Disordered" evidence="1">
    <location>
        <begin position="326"/>
        <end position="375"/>
    </location>
</feature>
<accession>A0A6A5WPY9</accession>
<evidence type="ECO:0000313" key="2">
    <source>
        <dbReference type="EMBL" id="KAF2001145.1"/>
    </source>
</evidence>
<feature type="compositionally biased region" description="Basic and acidic residues" evidence="1">
    <location>
        <begin position="349"/>
        <end position="362"/>
    </location>
</feature>
<gene>
    <name evidence="2" type="ORF">P154DRAFT_433555</name>
</gene>
<dbReference type="OrthoDB" id="3485856at2759"/>